<dbReference type="AlphaFoldDB" id="A0A2H3JGS6"/>
<dbReference type="EMBL" id="KB467942">
    <property type="protein sequence ID" value="PCH37969.1"/>
    <property type="molecule type" value="Genomic_DNA"/>
</dbReference>
<dbReference type="Proteomes" id="UP000218811">
    <property type="component" value="Unassembled WGS sequence"/>
</dbReference>
<sequence length="50" mass="5791">MQVQLSASTLAHAQICCVQNTRDDVQYRSRGCVRWRGAETVLLVPWHRLH</sequence>
<keyword evidence="2" id="KW-1185">Reference proteome</keyword>
<proteinExistence type="predicted"/>
<evidence type="ECO:0000313" key="1">
    <source>
        <dbReference type="EMBL" id="PCH37969.1"/>
    </source>
</evidence>
<reference evidence="1 2" key="1">
    <citation type="journal article" date="2012" name="Science">
        <title>The Paleozoic origin of enzymatic lignin decomposition reconstructed from 31 fungal genomes.</title>
        <authorList>
            <person name="Floudas D."/>
            <person name="Binder M."/>
            <person name="Riley R."/>
            <person name="Barry K."/>
            <person name="Blanchette R.A."/>
            <person name="Henrissat B."/>
            <person name="Martinez A.T."/>
            <person name="Otillar R."/>
            <person name="Spatafora J.W."/>
            <person name="Yadav J.S."/>
            <person name="Aerts A."/>
            <person name="Benoit I."/>
            <person name="Boyd A."/>
            <person name="Carlson A."/>
            <person name="Copeland A."/>
            <person name="Coutinho P.M."/>
            <person name="de Vries R.P."/>
            <person name="Ferreira P."/>
            <person name="Findley K."/>
            <person name="Foster B."/>
            <person name="Gaskell J."/>
            <person name="Glotzer D."/>
            <person name="Gorecki P."/>
            <person name="Heitman J."/>
            <person name="Hesse C."/>
            <person name="Hori C."/>
            <person name="Igarashi K."/>
            <person name="Jurgens J.A."/>
            <person name="Kallen N."/>
            <person name="Kersten P."/>
            <person name="Kohler A."/>
            <person name="Kuees U."/>
            <person name="Kumar T.K.A."/>
            <person name="Kuo A."/>
            <person name="LaButti K."/>
            <person name="Larrondo L.F."/>
            <person name="Lindquist E."/>
            <person name="Ling A."/>
            <person name="Lombard V."/>
            <person name="Lucas S."/>
            <person name="Lundell T."/>
            <person name="Martin R."/>
            <person name="McLaughlin D.J."/>
            <person name="Morgenstern I."/>
            <person name="Morin E."/>
            <person name="Murat C."/>
            <person name="Nagy L.G."/>
            <person name="Nolan M."/>
            <person name="Ohm R.A."/>
            <person name="Patyshakuliyeva A."/>
            <person name="Rokas A."/>
            <person name="Ruiz-Duenas F.J."/>
            <person name="Sabat G."/>
            <person name="Salamov A."/>
            <person name="Samejima M."/>
            <person name="Schmutz J."/>
            <person name="Slot J.C."/>
            <person name="St John F."/>
            <person name="Stenlid J."/>
            <person name="Sun H."/>
            <person name="Sun S."/>
            <person name="Syed K."/>
            <person name="Tsang A."/>
            <person name="Wiebenga A."/>
            <person name="Young D."/>
            <person name="Pisabarro A."/>
            <person name="Eastwood D.C."/>
            <person name="Martin F."/>
            <person name="Cullen D."/>
            <person name="Grigoriev I.V."/>
            <person name="Hibbett D.S."/>
        </authorList>
    </citation>
    <scope>NUCLEOTIDE SEQUENCE [LARGE SCALE GENOMIC DNA]</scope>
    <source>
        <strain evidence="1 2">MD-104</strain>
    </source>
</reference>
<name>A0A2H3JGS6_WOLCO</name>
<organism evidence="1 2">
    <name type="scientific">Wolfiporia cocos (strain MD-104)</name>
    <name type="common">Brown rot fungus</name>
    <dbReference type="NCBI Taxonomy" id="742152"/>
    <lineage>
        <taxon>Eukaryota</taxon>
        <taxon>Fungi</taxon>
        <taxon>Dikarya</taxon>
        <taxon>Basidiomycota</taxon>
        <taxon>Agaricomycotina</taxon>
        <taxon>Agaricomycetes</taxon>
        <taxon>Polyporales</taxon>
        <taxon>Phaeolaceae</taxon>
        <taxon>Wolfiporia</taxon>
    </lineage>
</organism>
<gene>
    <name evidence="1" type="ORF">WOLCODRAFT_96208</name>
</gene>
<accession>A0A2H3JGS6</accession>
<protein>
    <submittedName>
        <fullName evidence="1">Uncharacterized protein</fullName>
    </submittedName>
</protein>
<evidence type="ECO:0000313" key="2">
    <source>
        <dbReference type="Proteomes" id="UP000218811"/>
    </source>
</evidence>